<organism evidence="1 2">
    <name type="scientific">Clostridium cellulovorans (strain ATCC 35296 / DSM 3052 / OCM 3 / 743B)</name>
    <dbReference type="NCBI Taxonomy" id="573061"/>
    <lineage>
        <taxon>Bacteria</taxon>
        <taxon>Bacillati</taxon>
        <taxon>Bacillota</taxon>
        <taxon>Clostridia</taxon>
        <taxon>Eubacteriales</taxon>
        <taxon>Clostridiaceae</taxon>
        <taxon>Clostridium</taxon>
    </lineage>
</organism>
<dbReference type="InterPro" id="IPR023214">
    <property type="entry name" value="HAD_sf"/>
</dbReference>
<evidence type="ECO:0008006" key="3">
    <source>
        <dbReference type="Google" id="ProtNLM"/>
    </source>
</evidence>
<dbReference type="Proteomes" id="UP000002730">
    <property type="component" value="Chromosome"/>
</dbReference>
<dbReference type="Gene3D" id="3.40.50.1000">
    <property type="entry name" value="HAD superfamily/HAD-like"/>
    <property type="match status" value="1"/>
</dbReference>
<protein>
    <recommendedName>
        <fullName evidence="3">Capsule biosynthesis phosphatase</fullName>
    </recommendedName>
</protein>
<dbReference type="KEGG" id="ccb:Clocel_2552"/>
<dbReference type="EMBL" id="CP002160">
    <property type="protein sequence ID" value="ADL52264.1"/>
    <property type="molecule type" value="Genomic_DNA"/>
</dbReference>
<evidence type="ECO:0000313" key="2">
    <source>
        <dbReference type="Proteomes" id="UP000002730"/>
    </source>
</evidence>
<dbReference type="Pfam" id="PF24694">
    <property type="entry name" value="LNS2_PITM1-3"/>
    <property type="match status" value="1"/>
</dbReference>
<dbReference type="InterPro" id="IPR036412">
    <property type="entry name" value="HAD-like_sf"/>
</dbReference>
<dbReference type="AlphaFoldDB" id="D9SQQ8"/>
<sequence length="114" mass="13386">MIEKIDISKSNCKKVIVDIDGVLAIEEANRSYIRLLPVKEASEAIKTLKKLGYVIILHTSRFEFEKKVTIDWLKANGFIYDDIKFGKPRGDIYIDDRGYRFNSWENFFNDVKLY</sequence>
<accession>D9SQQ8</accession>
<proteinExistence type="predicted"/>
<gene>
    <name evidence="1" type="ordered locus">Clocel_2552</name>
</gene>
<dbReference type="HOGENOM" id="CLU_142258_1_0_9"/>
<keyword evidence="2" id="KW-1185">Reference proteome</keyword>
<dbReference type="OrthoDB" id="9805604at2"/>
<reference evidence="1 2" key="1">
    <citation type="submission" date="2010-08" db="EMBL/GenBank/DDBJ databases">
        <title>Complete sequence of Clostridium cellulovorans 743B.</title>
        <authorList>
            <consortium name="US DOE Joint Genome Institute"/>
            <person name="Lucas S."/>
            <person name="Copeland A."/>
            <person name="Lapidus A."/>
            <person name="Cheng J.-F."/>
            <person name="Bruce D."/>
            <person name="Goodwin L."/>
            <person name="Pitluck S."/>
            <person name="Chertkov O."/>
            <person name="Detter J.C."/>
            <person name="Han C."/>
            <person name="Tapia R."/>
            <person name="Land M."/>
            <person name="Hauser L."/>
            <person name="Chang Y.-J."/>
            <person name="Jeffries C."/>
            <person name="Kyrpides N."/>
            <person name="Ivanova N."/>
            <person name="Mikhailova N."/>
            <person name="Hemme C.L."/>
            <person name="Woyke T."/>
        </authorList>
    </citation>
    <scope>NUCLEOTIDE SEQUENCE [LARGE SCALE GENOMIC DNA]</scope>
    <source>
        <strain evidence="2">ATCC 35296 / DSM 3052 / OCM 3 / 743B</strain>
    </source>
</reference>
<evidence type="ECO:0000313" key="1">
    <source>
        <dbReference type="EMBL" id="ADL52264.1"/>
    </source>
</evidence>
<name>D9SQQ8_CLOC7</name>
<dbReference type="RefSeq" id="WP_010075524.1">
    <property type="nucleotide sequence ID" value="NC_014393.1"/>
</dbReference>
<dbReference type="SUPFAM" id="SSF56784">
    <property type="entry name" value="HAD-like"/>
    <property type="match status" value="1"/>
</dbReference>